<keyword evidence="2 8" id="KW-0489">Methyltransferase</keyword>
<dbReference type="AlphaFoldDB" id="A0A0K8U8Y9"/>
<dbReference type="PANTHER" id="PTHR46024">
    <property type="entry name" value="HISTONE-LYSINE N-METHYLTRANSFERASE EGGLESS"/>
    <property type="match status" value="1"/>
</dbReference>
<dbReference type="SUPFAM" id="SSF82199">
    <property type="entry name" value="SET domain"/>
    <property type="match status" value="1"/>
</dbReference>
<dbReference type="OrthoDB" id="5792673at2759"/>
<dbReference type="EMBL" id="GDHF01029261">
    <property type="protein sequence ID" value="JAI23053.1"/>
    <property type="molecule type" value="Transcribed_RNA"/>
</dbReference>
<dbReference type="GO" id="GO:0005634">
    <property type="term" value="C:nucleus"/>
    <property type="evidence" value="ECO:0007669"/>
    <property type="project" value="UniProtKB-SubCell"/>
</dbReference>
<evidence type="ECO:0000256" key="2">
    <source>
        <dbReference type="ARBA" id="ARBA00022603"/>
    </source>
</evidence>
<proteinExistence type="predicted"/>
<comment type="subcellular location">
    <subcellularLocation>
        <location evidence="1">Nucleus</location>
    </subcellularLocation>
</comment>
<organism evidence="8">
    <name type="scientific">Bactrocera latifrons</name>
    <name type="common">Malaysian fruit fly</name>
    <name type="synonym">Chaetodacus latifrons</name>
    <dbReference type="NCBI Taxonomy" id="174628"/>
    <lineage>
        <taxon>Eukaryota</taxon>
        <taxon>Metazoa</taxon>
        <taxon>Ecdysozoa</taxon>
        <taxon>Arthropoda</taxon>
        <taxon>Hexapoda</taxon>
        <taxon>Insecta</taxon>
        <taxon>Pterygota</taxon>
        <taxon>Neoptera</taxon>
        <taxon>Endopterygota</taxon>
        <taxon>Diptera</taxon>
        <taxon>Brachycera</taxon>
        <taxon>Muscomorpha</taxon>
        <taxon>Tephritoidea</taxon>
        <taxon>Tephritidae</taxon>
        <taxon>Bactrocera</taxon>
        <taxon>Bactrocera</taxon>
    </lineage>
</organism>
<accession>A0A0K8U8Y9</accession>
<dbReference type="GO" id="GO:0046974">
    <property type="term" value="F:histone H3K9 methyltransferase activity"/>
    <property type="evidence" value="ECO:0007669"/>
    <property type="project" value="TreeGrafter"/>
</dbReference>
<feature type="domain" description="Post-SET" evidence="7">
    <location>
        <begin position="89"/>
        <end position="105"/>
    </location>
</feature>
<keyword evidence="5" id="KW-0539">Nucleus</keyword>
<sequence>MNEDSTRESSIRGLFGKDEACYVMDAKTIGNLGRYFNHSCSPNLFVQNVFVDTHDLRFPWVAFFSSTNIRAGTELTWNYNYEVGVVPGKVLYCQCGAPNCRLRLL</sequence>
<dbReference type="GO" id="GO:0032259">
    <property type="term" value="P:methylation"/>
    <property type="evidence" value="ECO:0007669"/>
    <property type="project" value="UniProtKB-KW"/>
</dbReference>
<dbReference type="PROSITE" id="PS50868">
    <property type="entry name" value="POST_SET"/>
    <property type="match status" value="1"/>
</dbReference>
<dbReference type="InterPro" id="IPR001214">
    <property type="entry name" value="SET_dom"/>
</dbReference>
<evidence type="ECO:0000259" key="7">
    <source>
        <dbReference type="PROSITE" id="PS50868"/>
    </source>
</evidence>
<protein>
    <submittedName>
        <fullName evidence="8">Histone-lysine N-methyltransferase eggless</fullName>
    </submittedName>
</protein>
<dbReference type="GO" id="GO:0070828">
    <property type="term" value="P:heterochromatin organization"/>
    <property type="evidence" value="ECO:0007669"/>
    <property type="project" value="TreeGrafter"/>
</dbReference>
<evidence type="ECO:0000313" key="8">
    <source>
        <dbReference type="EMBL" id="JAI23053.1"/>
    </source>
</evidence>
<evidence type="ECO:0000256" key="1">
    <source>
        <dbReference type="ARBA" id="ARBA00004123"/>
    </source>
</evidence>
<dbReference type="Gene3D" id="2.170.270.10">
    <property type="entry name" value="SET domain"/>
    <property type="match status" value="1"/>
</dbReference>
<evidence type="ECO:0000256" key="4">
    <source>
        <dbReference type="ARBA" id="ARBA00022691"/>
    </source>
</evidence>
<keyword evidence="4" id="KW-0949">S-adenosyl-L-methionine</keyword>
<dbReference type="InterPro" id="IPR051516">
    <property type="entry name" value="SETDB_methyltransferase"/>
</dbReference>
<evidence type="ECO:0000256" key="5">
    <source>
        <dbReference type="ARBA" id="ARBA00023242"/>
    </source>
</evidence>
<dbReference type="Pfam" id="PF00856">
    <property type="entry name" value="SET"/>
    <property type="match status" value="1"/>
</dbReference>
<dbReference type="GO" id="GO:0010629">
    <property type="term" value="P:negative regulation of gene expression"/>
    <property type="evidence" value="ECO:0007669"/>
    <property type="project" value="TreeGrafter"/>
</dbReference>
<evidence type="ECO:0000256" key="3">
    <source>
        <dbReference type="ARBA" id="ARBA00022679"/>
    </source>
</evidence>
<feature type="domain" description="SET" evidence="6">
    <location>
        <begin position="1"/>
        <end position="80"/>
    </location>
</feature>
<dbReference type="PROSITE" id="PS50280">
    <property type="entry name" value="SET"/>
    <property type="match status" value="1"/>
</dbReference>
<gene>
    <name evidence="8" type="primary">egg_0</name>
    <name evidence="8" type="ORF">c0_g1_i2</name>
</gene>
<dbReference type="PANTHER" id="PTHR46024:SF1">
    <property type="entry name" value="HISTONE-LYSINE N-METHYLTRANSFERASE EGGLESS"/>
    <property type="match status" value="1"/>
</dbReference>
<keyword evidence="3 8" id="KW-0808">Transferase</keyword>
<dbReference type="InterPro" id="IPR003616">
    <property type="entry name" value="Post-SET_dom"/>
</dbReference>
<dbReference type="InterPro" id="IPR046341">
    <property type="entry name" value="SET_dom_sf"/>
</dbReference>
<dbReference type="SMART" id="SM00317">
    <property type="entry name" value="SET"/>
    <property type="match status" value="1"/>
</dbReference>
<reference evidence="8" key="1">
    <citation type="submission" date="2015-06" db="EMBL/GenBank/DDBJ databases">
        <authorList>
            <person name="Hoefler B.C."/>
            <person name="Straight P.D."/>
        </authorList>
    </citation>
    <scope>NUCLEOTIDE SEQUENCE</scope>
</reference>
<name>A0A0K8U8Y9_BACLA</name>
<evidence type="ECO:0000259" key="6">
    <source>
        <dbReference type="PROSITE" id="PS50280"/>
    </source>
</evidence>